<dbReference type="SUPFAM" id="SSF89550">
    <property type="entry name" value="PHP domain-like"/>
    <property type="match status" value="1"/>
</dbReference>
<dbReference type="GO" id="GO:0004534">
    <property type="term" value="F:5'-3' RNA exonuclease activity"/>
    <property type="evidence" value="ECO:0007669"/>
    <property type="project" value="TreeGrafter"/>
</dbReference>
<sequence length="539" mass="59953">MQTDGREHPQDGLTRMDTHCHSRASDGPAVAALSFLNMPECYSPPEKVYDQARARGMDLVTITDHDTIKGAMELVERGFEGFIPGQEVTVFFPEDRCKLHVLVWGITPAQHEELSSRGLRHDVYAFACWLYEQRLAHALAHPLYMQNGRLTRWHIERCALLFQGFEVLNGAHTERHRGPMERFLDGLTETRIGQLAAEHGMEAVWPRAWVKARTGGSDDHGLLNVGRAWTGVRGEAGSKIADPAEFFQRVMAGACEPGGVGGHSSLLAHQLTTVGAHFYADRVAARQSTRGRYVASKLLRFAGVDLPRPSKARLAAHLTTRRVLRRKRGKSLPILDALREGLGSVLERYPDLRARLAQERWDAGSALSDHEQMAAFADELTAVLTRELNSSSLRALRKRDKTGLVDHAISYAILSAAQMPYIFSLFYQNKEREFVERFAHETAGAAAEEGRAGPMLGRPMRVSLLTDTLGDVNGVSRFIGDVADRARQTGRDLQVITSTRRPVPAGSNIFNFDPVFAASMPKYEELEMVLPPLVPILRH</sequence>
<dbReference type="GO" id="GO:0016740">
    <property type="term" value="F:transferase activity"/>
    <property type="evidence" value="ECO:0007669"/>
    <property type="project" value="UniProtKB-KW"/>
</dbReference>
<feature type="domain" description="Polymerase/histidinol phosphatase N-terminal" evidence="2">
    <location>
        <begin position="16"/>
        <end position="92"/>
    </location>
</feature>
<dbReference type="Gene3D" id="3.20.20.140">
    <property type="entry name" value="Metal-dependent hydrolases"/>
    <property type="match status" value="1"/>
</dbReference>
<name>A0A3B1DXR5_9ZZZZ</name>
<gene>
    <name evidence="3" type="ORF">MNBD_PLANCTO03-556</name>
</gene>
<feature type="non-terminal residue" evidence="3">
    <location>
        <position position="539"/>
    </location>
</feature>
<dbReference type="AlphaFoldDB" id="A0A3B1DXR5"/>
<dbReference type="SMART" id="SM00481">
    <property type="entry name" value="POLIIIAc"/>
    <property type="match status" value="1"/>
</dbReference>
<dbReference type="InterPro" id="IPR052018">
    <property type="entry name" value="PHP_domain"/>
</dbReference>
<dbReference type="InterPro" id="IPR016195">
    <property type="entry name" value="Pol/histidinol_Pase-like"/>
</dbReference>
<evidence type="ECO:0000313" key="3">
    <source>
        <dbReference type="EMBL" id="VAX40300.1"/>
    </source>
</evidence>
<feature type="region of interest" description="Disordered" evidence="1">
    <location>
        <begin position="1"/>
        <end position="21"/>
    </location>
</feature>
<dbReference type="PANTHER" id="PTHR42924:SF3">
    <property type="entry name" value="POLYMERASE_HISTIDINOL PHOSPHATASE N-TERMINAL DOMAIN-CONTAINING PROTEIN"/>
    <property type="match status" value="1"/>
</dbReference>
<dbReference type="EMBL" id="UOGK01000370">
    <property type="protein sequence ID" value="VAX40300.1"/>
    <property type="molecule type" value="Genomic_DNA"/>
</dbReference>
<accession>A0A3B1DXR5</accession>
<dbReference type="InterPro" id="IPR003141">
    <property type="entry name" value="Pol/His_phosphatase_N"/>
</dbReference>
<dbReference type="GO" id="GO:0035312">
    <property type="term" value="F:5'-3' DNA exonuclease activity"/>
    <property type="evidence" value="ECO:0007669"/>
    <property type="project" value="TreeGrafter"/>
</dbReference>
<organism evidence="3">
    <name type="scientific">hydrothermal vent metagenome</name>
    <dbReference type="NCBI Taxonomy" id="652676"/>
    <lineage>
        <taxon>unclassified sequences</taxon>
        <taxon>metagenomes</taxon>
        <taxon>ecological metagenomes</taxon>
    </lineage>
</organism>
<evidence type="ECO:0000256" key="1">
    <source>
        <dbReference type="SAM" id="MobiDB-lite"/>
    </source>
</evidence>
<reference evidence="3" key="1">
    <citation type="submission" date="2018-06" db="EMBL/GenBank/DDBJ databases">
        <authorList>
            <person name="Zhirakovskaya E."/>
        </authorList>
    </citation>
    <scope>NUCLEOTIDE SEQUENCE</scope>
</reference>
<proteinExistence type="predicted"/>
<dbReference type="PANTHER" id="PTHR42924">
    <property type="entry name" value="EXONUCLEASE"/>
    <property type="match status" value="1"/>
</dbReference>
<evidence type="ECO:0000259" key="2">
    <source>
        <dbReference type="SMART" id="SM00481"/>
    </source>
</evidence>
<protein>
    <submittedName>
        <fullName evidence="3">Glycosyltransferase</fullName>
    </submittedName>
</protein>
<keyword evidence="3" id="KW-0808">Transferase</keyword>